<gene>
    <name evidence="1" type="ORF">UFOPK2158_01232</name>
</gene>
<organism evidence="1">
    <name type="scientific">freshwater metagenome</name>
    <dbReference type="NCBI Taxonomy" id="449393"/>
    <lineage>
        <taxon>unclassified sequences</taxon>
        <taxon>metagenomes</taxon>
        <taxon>ecological metagenomes</taxon>
    </lineage>
</organism>
<accession>A0A6J6KTZ6</accession>
<evidence type="ECO:0000313" key="1">
    <source>
        <dbReference type="EMBL" id="CAB4651585.1"/>
    </source>
</evidence>
<reference evidence="1" key="1">
    <citation type="submission" date="2020-05" db="EMBL/GenBank/DDBJ databases">
        <authorList>
            <person name="Chiriac C."/>
            <person name="Salcher M."/>
            <person name="Ghai R."/>
            <person name="Kavagutti S V."/>
        </authorList>
    </citation>
    <scope>NUCLEOTIDE SEQUENCE</scope>
</reference>
<dbReference type="EMBL" id="CAEZVY010000156">
    <property type="protein sequence ID" value="CAB4651585.1"/>
    <property type="molecule type" value="Genomic_DNA"/>
</dbReference>
<sequence length="87" mass="9552">MFARAVHCQAGWRTEGSKHLGAFTGAEGPIHRALQVLRAKTMALQERFDRIPVGHRATVAGSAQRNLEWGEVNFGAEQGECLQGFEC</sequence>
<name>A0A6J6KTZ6_9ZZZZ</name>
<proteinExistence type="predicted"/>
<protein>
    <submittedName>
        <fullName evidence="1">Unannotated protein</fullName>
    </submittedName>
</protein>
<dbReference type="AlphaFoldDB" id="A0A6J6KTZ6"/>